<dbReference type="EMBL" id="PVWG01000086">
    <property type="protein sequence ID" value="PSB14535.1"/>
    <property type="molecule type" value="Genomic_DNA"/>
</dbReference>
<dbReference type="OrthoDB" id="428427at2"/>
<evidence type="ECO:0000259" key="1">
    <source>
        <dbReference type="Pfam" id="PF05685"/>
    </source>
</evidence>
<keyword evidence="2" id="KW-0378">Hydrolase</keyword>
<keyword evidence="2" id="KW-0255">Endonuclease</keyword>
<dbReference type="SUPFAM" id="SSF52980">
    <property type="entry name" value="Restriction endonuclease-like"/>
    <property type="match status" value="1"/>
</dbReference>
<organism evidence="2 3">
    <name type="scientific">Phormidesmis priestleyi ULC007</name>
    <dbReference type="NCBI Taxonomy" id="1920490"/>
    <lineage>
        <taxon>Bacteria</taxon>
        <taxon>Bacillati</taxon>
        <taxon>Cyanobacteriota</taxon>
        <taxon>Cyanophyceae</taxon>
        <taxon>Leptolyngbyales</taxon>
        <taxon>Leptolyngbyaceae</taxon>
        <taxon>Phormidesmis</taxon>
    </lineage>
</organism>
<dbReference type="InterPro" id="IPR012296">
    <property type="entry name" value="Nuclease_put_TT1808"/>
</dbReference>
<dbReference type="Pfam" id="PF05685">
    <property type="entry name" value="Uma2"/>
    <property type="match status" value="1"/>
</dbReference>
<dbReference type="InterPro" id="IPR011335">
    <property type="entry name" value="Restrct_endonuc-II-like"/>
</dbReference>
<dbReference type="Proteomes" id="UP000238634">
    <property type="component" value="Unassembled WGS sequence"/>
</dbReference>
<comment type="caution">
    <text evidence="2">The sequence shown here is derived from an EMBL/GenBank/DDBJ whole genome shotgun (WGS) entry which is preliminary data.</text>
</comment>
<dbReference type="AlphaFoldDB" id="A0A2T1D212"/>
<name>A0A2T1D212_9CYAN</name>
<sequence length="201" mass="23142">MTQAKPRFRNFEEYLDYDDGSDRRYELVDGELIELPPESEPNNAIAQELFWLLANAQIVIRRLIKLYACQIQVPVLQSGDAANRFPDLVVLREEHLRLTQSQLTIKLDMPPPQLIAKVVSPGKENTDNYQRDYTRKRAQYAARGIPEYWIIDPNPDRAVVTVLSLKDGAYQSREFRGTDRLISPAFPDLELTVEQILRAGQ</sequence>
<accession>A0A2T1D212</accession>
<reference evidence="2 3" key="1">
    <citation type="submission" date="2018-02" db="EMBL/GenBank/DDBJ databases">
        <authorList>
            <person name="Cohen D.B."/>
            <person name="Kent A.D."/>
        </authorList>
    </citation>
    <scope>NUCLEOTIDE SEQUENCE [LARGE SCALE GENOMIC DNA]</scope>
    <source>
        <strain evidence="2 3">ULC007</strain>
    </source>
</reference>
<dbReference type="Gene3D" id="3.90.1570.10">
    <property type="entry name" value="tt1808, chain A"/>
    <property type="match status" value="1"/>
</dbReference>
<keyword evidence="2" id="KW-0540">Nuclease</keyword>
<dbReference type="RefSeq" id="WP_073075306.1">
    <property type="nucleotide sequence ID" value="NZ_MPPI01000075.1"/>
</dbReference>
<gene>
    <name evidence="2" type="ORF">C7B65_26340</name>
</gene>
<keyword evidence="3" id="KW-1185">Reference proteome</keyword>
<evidence type="ECO:0000313" key="2">
    <source>
        <dbReference type="EMBL" id="PSB14535.1"/>
    </source>
</evidence>
<dbReference type="GO" id="GO:0004519">
    <property type="term" value="F:endonuclease activity"/>
    <property type="evidence" value="ECO:0007669"/>
    <property type="project" value="UniProtKB-KW"/>
</dbReference>
<feature type="domain" description="Putative restriction endonuclease" evidence="1">
    <location>
        <begin position="11"/>
        <end position="194"/>
    </location>
</feature>
<dbReference type="InterPro" id="IPR008538">
    <property type="entry name" value="Uma2"/>
</dbReference>
<reference evidence="2 3" key="2">
    <citation type="submission" date="2018-03" db="EMBL/GenBank/DDBJ databases">
        <title>The ancient ancestry and fast evolution of plastids.</title>
        <authorList>
            <person name="Moore K.R."/>
            <person name="Magnabosco C."/>
            <person name="Momper L."/>
            <person name="Gold D.A."/>
            <person name="Bosak T."/>
            <person name="Fournier G.P."/>
        </authorList>
    </citation>
    <scope>NUCLEOTIDE SEQUENCE [LARGE SCALE GENOMIC DNA]</scope>
    <source>
        <strain evidence="2 3">ULC007</strain>
    </source>
</reference>
<dbReference type="PANTHER" id="PTHR34107:SF2">
    <property type="entry name" value="SLL0888 PROTEIN"/>
    <property type="match status" value="1"/>
</dbReference>
<protein>
    <submittedName>
        <fullName evidence="2">Uma2 family endonuclease</fullName>
    </submittedName>
</protein>
<proteinExistence type="predicted"/>
<dbReference type="PANTHER" id="PTHR34107">
    <property type="entry name" value="SLL0198 PROTEIN-RELATED"/>
    <property type="match status" value="1"/>
</dbReference>
<dbReference type="CDD" id="cd06260">
    <property type="entry name" value="DUF820-like"/>
    <property type="match status" value="1"/>
</dbReference>
<dbReference type="STRING" id="1920490.GCA_001895925_03609"/>
<evidence type="ECO:0000313" key="3">
    <source>
        <dbReference type="Proteomes" id="UP000238634"/>
    </source>
</evidence>